<sequence>MGPVNNILNIFAQHENSIHYLRECGTLAFSQIFITVAFQISTFHQRLEDVSEKNADSLAPYTAQYFLKNVRMLTYFLLSSANNKKIAMHTGRCISTITPTRSS</sequence>
<dbReference type="Proteomes" id="UP000031668">
    <property type="component" value="Unassembled WGS sequence"/>
</dbReference>
<gene>
    <name evidence="1" type="ORF">RF11_08954</name>
</gene>
<reference evidence="1 2" key="1">
    <citation type="journal article" date="2014" name="Genome Biol. Evol.">
        <title>The genome of the myxosporean Thelohanellus kitauei shows adaptations to nutrient acquisition within its fish host.</title>
        <authorList>
            <person name="Yang Y."/>
            <person name="Xiong J."/>
            <person name="Zhou Z."/>
            <person name="Huo F."/>
            <person name="Miao W."/>
            <person name="Ran C."/>
            <person name="Liu Y."/>
            <person name="Zhang J."/>
            <person name="Feng J."/>
            <person name="Wang M."/>
            <person name="Wang M."/>
            <person name="Wang L."/>
            <person name="Yao B."/>
        </authorList>
    </citation>
    <scope>NUCLEOTIDE SEQUENCE [LARGE SCALE GENOMIC DNA]</scope>
    <source>
        <strain evidence="1">Wuqing</strain>
    </source>
</reference>
<comment type="caution">
    <text evidence="1">The sequence shown here is derived from an EMBL/GenBank/DDBJ whole genome shotgun (WGS) entry which is preliminary data.</text>
</comment>
<organism evidence="1 2">
    <name type="scientific">Thelohanellus kitauei</name>
    <name type="common">Myxosporean</name>
    <dbReference type="NCBI Taxonomy" id="669202"/>
    <lineage>
        <taxon>Eukaryota</taxon>
        <taxon>Metazoa</taxon>
        <taxon>Cnidaria</taxon>
        <taxon>Myxozoa</taxon>
        <taxon>Myxosporea</taxon>
        <taxon>Bivalvulida</taxon>
        <taxon>Platysporina</taxon>
        <taxon>Myxobolidae</taxon>
        <taxon>Thelohanellus</taxon>
    </lineage>
</organism>
<evidence type="ECO:0000313" key="1">
    <source>
        <dbReference type="EMBL" id="KII62778.1"/>
    </source>
</evidence>
<proteinExistence type="predicted"/>
<accession>A0A0C2IBS0</accession>
<protein>
    <submittedName>
        <fullName evidence="1">Uncharacterized protein</fullName>
    </submittedName>
</protein>
<name>A0A0C2IBS0_THEKT</name>
<keyword evidence="2" id="KW-1185">Reference proteome</keyword>
<dbReference type="AlphaFoldDB" id="A0A0C2IBS0"/>
<dbReference type="EMBL" id="JWZT01004873">
    <property type="protein sequence ID" value="KII62778.1"/>
    <property type="molecule type" value="Genomic_DNA"/>
</dbReference>
<evidence type="ECO:0000313" key="2">
    <source>
        <dbReference type="Proteomes" id="UP000031668"/>
    </source>
</evidence>